<dbReference type="Gene3D" id="3.40.190.10">
    <property type="entry name" value="Periplasmic binding protein-like II"/>
    <property type="match status" value="2"/>
</dbReference>
<dbReference type="SUPFAM" id="SSF53850">
    <property type="entry name" value="Periplasmic binding protein-like II"/>
    <property type="match status" value="1"/>
</dbReference>
<feature type="modified residue" description="S-(dipyrrolylmethanemethyl)cysteine" evidence="7">
    <location>
        <position position="237"/>
    </location>
</feature>
<evidence type="ECO:0000256" key="3">
    <source>
        <dbReference type="ARBA" id="ARBA00011245"/>
    </source>
</evidence>
<dbReference type="GO" id="GO:0006782">
    <property type="term" value="P:protoporphyrinogen IX biosynthetic process"/>
    <property type="evidence" value="ECO:0007669"/>
    <property type="project" value="UniProtKB-UniRule"/>
</dbReference>
<comment type="subunit">
    <text evidence="3 7">Monomer.</text>
</comment>
<dbReference type="PANTHER" id="PTHR11557">
    <property type="entry name" value="PORPHOBILINOGEN DEAMINASE"/>
    <property type="match status" value="1"/>
</dbReference>
<evidence type="ECO:0000256" key="4">
    <source>
        <dbReference type="ARBA" id="ARBA00022679"/>
    </source>
</evidence>
<dbReference type="Pfam" id="PF01379">
    <property type="entry name" value="Porphobil_deam"/>
    <property type="match status" value="1"/>
</dbReference>
<evidence type="ECO:0000256" key="1">
    <source>
        <dbReference type="ARBA" id="ARBA00002869"/>
    </source>
</evidence>
<comment type="cofactor">
    <cofactor evidence="7">
        <name>dipyrromethane</name>
        <dbReference type="ChEBI" id="CHEBI:60342"/>
    </cofactor>
    <text evidence="7">Binds 1 dipyrromethane group covalently.</text>
</comment>
<comment type="similarity">
    <text evidence="2 7">Belongs to the HMBS family.</text>
</comment>
<dbReference type="EMBL" id="JACHWP010000003">
    <property type="protein sequence ID" value="MBB3023160.1"/>
    <property type="molecule type" value="Genomic_DNA"/>
</dbReference>
<dbReference type="InterPro" id="IPR036803">
    <property type="entry name" value="Porphobilinogen_deaminase_C_sf"/>
</dbReference>
<dbReference type="NCBIfam" id="TIGR00212">
    <property type="entry name" value="hemC"/>
    <property type="match status" value="1"/>
</dbReference>
<evidence type="ECO:0000313" key="11">
    <source>
        <dbReference type="Proteomes" id="UP000568050"/>
    </source>
</evidence>
<name>A0A839QWJ1_9MICO</name>
<evidence type="ECO:0000313" key="10">
    <source>
        <dbReference type="EMBL" id="MBB3023160.1"/>
    </source>
</evidence>
<dbReference type="RefSeq" id="WP_183376092.1">
    <property type="nucleotide sequence ID" value="NZ_CBCSFZ010000006.1"/>
</dbReference>
<dbReference type="GO" id="GO:0004418">
    <property type="term" value="F:hydroxymethylbilane synthase activity"/>
    <property type="evidence" value="ECO:0007669"/>
    <property type="project" value="UniProtKB-UniRule"/>
</dbReference>
<evidence type="ECO:0000256" key="5">
    <source>
        <dbReference type="ARBA" id="ARBA00023244"/>
    </source>
</evidence>
<feature type="domain" description="Porphobilinogen deaminase N-terminal" evidence="8">
    <location>
        <begin position="6"/>
        <end position="207"/>
    </location>
</feature>
<dbReference type="Pfam" id="PF03900">
    <property type="entry name" value="Porphobil_deamC"/>
    <property type="match status" value="1"/>
</dbReference>
<dbReference type="Proteomes" id="UP000568050">
    <property type="component" value="Unassembled WGS sequence"/>
</dbReference>
<gene>
    <name evidence="7" type="primary">hemC</name>
    <name evidence="10" type="ORF">FHX50_001445</name>
</gene>
<organism evidence="10 11">
    <name type="scientific">Helcobacillus massiliensis</name>
    <dbReference type="NCBI Taxonomy" id="521392"/>
    <lineage>
        <taxon>Bacteria</taxon>
        <taxon>Bacillati</taxon>
        <taxon>Actinomycetota</taxon>
        <taxon>Actinomycetes</taxon>
        <taxon>Micrococcales</taxon>
        <taxon>Dermabacteraceae</taxon>
        <taxon>Helcobacillus</taxon>
    </lineage>
</organism>
<comment type="function">
    <text evidence="1 7">Tetrapolymerization of the monopyrrole PBG into the hydroxymethylbilane pre-uroporphyrinogen in several discrete steps.</text>
</comment>
<evidence type="ECO:0000259" key="8">
    <source>
        <dbReference type="Pfam" id="PF01379"/>
    </source>
</evidence>
<keyword evidence="5 7" id="KW-0627">Porphyrin biosynthesis</keyword>
<evidence type="ECO:0000259" key="9">
    <source>
        <dbReference type="Pfam" id="PF03900"/>
    </source>
</evidence>
<evidence type="ECO:0000256" key="2">
    <source>
        <dbReference type="ARBA" id="ARBA00005638"/>
    </source>
</evidence>
<dbReference type="PIRSF" id="PIRSF001438">
    <property type="entry name" value="4pyrrol_synth_OHMeBilane_synth"/>
    <property type="match status" value="1"/>
</dbReference>
<keyword evidence="11" id="KW-1185">Reference proteome</keyword>
<evidence type="ECO:0000256" key="7">
    <source>
        <dbReference type="HAMAP-Rule" id="MF_00260"/>
    </source>
</evidence>
<sequence>MTDAPVRVGTRASKLALSQSAWAARHLGVEFELVHVSTHGDRDQTSPLTQIGGTGVFVSAVREALLSGEVDVVVHSLKDLPTAEPDGIRLAAVPPRESPSDALIARDGLTLETLPAGASVGTGSPRRAAQLRLQRPDLDVQPIRGNIDTRIANVTEGRLDAVVLAAAGLNRLGLTDRVTDEFDPTVFLPAPAQGALAVEVREDDHRFDDALAALDCPVTRAAVTAERQLLNSLEAGCSAPVAAYAVVDGAQLRMQAGTYGSTAHMLEEAAGPMEDPRQLGRRMAETMLGRGARDLLSEGI</sequence>
<dbReference type="InterPro" id="IPR000860">
    <property type="entry name" value="HemC"/>
</dbReference>
<comment type="miscellaneous">
    <text evidence="7">The porphobilinogen subunits are added to the dipyrromethane group.</text>
</comment>
<evidence type="ECO:0000256" key="6">
    <source>
        <dbReference type="ARBA" id="ARBA00048169"/>
    </source>
</evidence>
<proteinExistence type="inferred from homology"/>
<dbReference type="PRINTS" id="PR00151">
    <property type="entry name" value="PORPHBDMNASE"/>
</dbReference>
<dbReference type="InterPro" id="IPR022418">
    <property type="entry name" value="Porphobilinogen_deaminase_C"/>
</dbReference>
<dbReference type="HAMAP" id="MF_00260">
    <property type="entry name" value="Porphobil_deam"/>
    <property type="match status" value="1"/>
</dbReference>
<comment type="catalytic activity">
    <reaction evidence="6 7">
        <text>4 porphobilinogen + H2O = hydroxymethylbilane + 4 NH4(+)</text>
        <dbReference type="Rhea" id="RHEA:13185"/>
        <dbReference type="ChEBI" id="CHEBI:15377"/>
        <dbReference type="ChEBI" id="CHEBI:28938"/>
        <dbReference type="ChEBI" id="CHEBI:57845"/>
        <dbReference type="ChEBI" id="CHEBI:58126"/>
        <dbReference type="EC" id="2.5.1.61"/>
    </reaction>
</comment>
<dbReference type="Gene3D" id="3.30.160.40">
    <property type="entry name" value="Porphobilinogen deaminase, C-terminal domain"/>
    <property type="match status" value="1"/>
</dbReference>
<dbReference type="PROSITE" id="PS00533">
    <property type="entry name" value="PORPHOBILINOGEN_DEAM"/>
    <property type="match status" value="1"/>
</dbReference>
<dbReference type="AlphaFoldDB" id="A0A839QWJ1"/>
<dbReference type="SUPFAM" id="SSF54782">
    <property type="entry name" value="Porphobilinogen deaminase (hydroxymethylbilane synthase), C-terminal domain"/>
    <property type="match status" value="1"/>
</dbReference>
<dbReference type="EC" id="2.5.1.61" evidence="7"/>
<comment type="caution">
    <text evidence="10">The sequence shown here is derived from an EMBL/GenBank/DDBJ whole genome shotgun (WGS) entry which is preliminary data.</text>
</comment>
<feature type="domain" description="Porphobilinogen deaminase C-terminal" evidence="9">
    <location>
        <begin position="222"/>
        <end position="288"/>
    </location>
</feature>
<keyword evidence="4 7" id="KW-0808">Transferase</keyword>
<accession>A0A839QWJ1</accession>
<dbReference type="FunFam" id="3.40.190.10:FF:000005">
    <property type="entry name" value="Porphobilinogen deaminase"/>
    <property type="match status" value="1"/>
</dbReference>
<dbReference type="InterPro" id="IPR022417">
    <property type="entry name" value="Porphobilin_deaminase_N"/>
</dbReference>
<dbReference type="GO" id="GO:0005737">
    <property type="term" value="C:cytoplasm"/>
    <property type="evidence" value="ECO:0007669"/>
    <property type="project" value="UniProtKB-UniRule"/>
</dbReference>
<dbReference type="PANTHER" id="PTHR11557:SF0">
    <property type="entry name" value="PORPHOBILINOGEN DEAMINASE"/>
    <property type="match status" value="1"/>
</dbReference>
<reference evidence="10 11" key="1">
    <citation type="submission" date="2020-08" db="EMBL/GenBank/DDBJ databases">
        <title>Sequencing the genomes of 1000 actinobacteria strains.</title>
        <authorList>
            <person name="Klenk H.-P."/>
        </authorList>
    </citation>
    <scope>NUCLEOTIDE SEQUENCE [LARGE SCALE GENOMIC DNA]</scope>
    <source>
        <strain evidence="10 11">DSM 23040</strain>
    </source>
</reference>
<protein>
    <recommendedName>
        <fullName evidence="7">Porphobilinogen deaminase</fullName>
        <shortName evidence="7">PBG</shortName>
        <ecNumber evidence="7">2.5.1.61</ecNumber>
    </recommendedName>
    <alternativeName>
        <fullName evidence="7">Hydroxymethylbilane synthase</fullName>
        <shortName evidence="7">HMBS</shortName>
    </alternativeName>
    <alternativeName>
        <fullName evidence="7">Pre-uroporphyrinogen synthase</fullName>
    </alternativeName>
</protein>
<dbReference type="InterPro" id="IPR022419">
    <property type="entry name" value="Porphobilin_deaminase_cofac_BS"/>
</dbReference>